<proteinExistence type="predicted"/>
<accession>A0ABV5G862</accession>
<dbReference type="EMBL" id="JBHMFI010000001">
    <property type="protein sequence ID" value="MFB9073053.1"/>
    <property type="molecule type" value="Genomic_DNA"/>
</dbReference>
<evidence type="ECO:0000313" key="3">
    <source>
        <dbReference type="Proteomes" id="UP001589575"/>
    </source>
</evidence>
<dbReference type="Proteomes" id="UP001589575">
    <property type="component" value="Unassembled WGS sequence"/>
</dbReference>
<reference evidence="2 3" key="1">
    <citation type="submission" date="2024-09" db="EMBL/GenBank/DDBJ databases">
        <authorList>
            <person name="Sun Q."/>
            <person name="Mori K."/>
        </authorList>
    </citation>
    <scope>NUCLEOTIDE SEQUENCE [LARGE SCALE GENOMIC DNA]</scope>
    <source>
        <strain evidence="2 3">CCM 7609</strain>
    </source>
</reference>
<gene>
    <name evidence="1" type="ORF">ACFFX0_18325</name>
    <name evidence="2" type="ORF">ACFFX0_29785</name>
</gene>
<protein>
    <submittedName>
        <fullName evidence="2">Uncharacterized protein</fullName>
    </submittedName>
</protein>
<keyword evidence="3" id="KW-1185">Reference proteome</keyword>
<comment type="caution">
    <text evidence="2">The sequence shown here is derived from an EMBL/GenBank/DDBJ whole genome shotgun (WGS) entry which is preliminary data.</text>
</comment>
<sequence length="46" mass="4992">MDSAAPIRVVTTRYARTLLLSCHRGAANAAMPCPLAPRCVRIHRAC</sequence>
<organism evidence="2 3">
    <name type="scientific">Citricoccus parietis</name>
    <dbReference type="NCBI Taxonomy" id="592307"/>
    <lineage>
        <taxon>Bacteria</taxon>
        <taxon>Bacillati</taxon>
        <taxon>Actinomycetota</taxon>
        <taxon>Actinomycetes</taxon>
        <taxon>Micrococcales</taxon>
        <taxon>Micrococcaceae</taxon>
        <taxon>Citricoccus</taxon>
    </lineage>
</organism>
<name>A0ABV5G862_9MICC</name>
<dbReference type="EMBL" id="JBHMFI010000016">
    <property type="protein sequence ID" value="MFB9075143.1"/>
    <property type="molecule type" value="Genomic_DNA"/>
</dbReference>
<evidence type="ECO:0000313" key="1">
    <source>
        <dbReference type="EMBL" id="MFB9073053.1"/>
    </source>
</evidence>
<evidence type="ECO:0000313" key="2">
    <source>
        <dbReference type="EMBL" id="MFB9075143.1"/>
    </source>
</evidence>